<reference evidence="3" key="1">
    <citation type="journal article" date="2019" name="Int. J. Syst. Evol. Microbiol.">
        <title>The Global Catalogue of Microorganisms (GCM) 10K type strain sequencing project: providing services to taxonomists for standard genome sequencing and annotation.</title>
        <authorList>
            <consortium name="The Broad Institute Genomics Platform"/>
            <consortium name="The Broad Institute Genome Sequencing Center for Infectious Disease"/>
            <person name="Wu L."/>
            <person name="Ma J."/>
        </authorList>
    </citation>
    <scope>NUCLEOTIDE SEQUENCE [LARGE SCALE GENOMIC DNA]</scope>
    <source>
        <strain evidence="3">NBRC 100033</strain>
    </source>
</reference>
<dbReference type="InterPro" id="IPR036928">
    <property type="entry name" value="AS_sf"/>
</dbReference>
<keyword evidence="3" id="KW-1185">Reference proteome</keyword>
<dbReference type="InterPro" id="IPR000120">
    <property type="entry name" value="Amidase"/>
</dbReference>
<dbReference type="InterPro" id="IPR023631">
    <property type="entry name" value="Amidase_dom"/>
</dbReference>
<feature type="domain" description="Amidase" evidence="1">
    <location>
        <begin position="25"/>
        <end position="441"/>
    </location>
</feature>
<accession>A0ABQ5ZZX3</accession>
<dbReference type="PANTHER" id="PTHR11895">
    <property type="entry name" value="TRANSAMIDASE"/>
    <property type="match status" value="1"/>
</dbReference>
<dbReference type="SUPFAM" id="SSF75304">
    <property type="entry name" value="Amidase signature (AS) enzymes"/>
    <property type="match status" value="1"/>
</dbReference>
<dbReference type="PANTHER" id="PTHR11895:SF176">
    <property type="entry name" value="AMIDASE AMID-RELATED"/>
    <property type="match status" value="1"/>
</dbReference>
<evidence type="ECO:0000259" key="1">
    <source>
        <dbReference type="Pfam" id="PF01425"/>
    </source>
</evidence>
<protein>
    <submittedName>
        <fullName evidence="2">Amidase</fullName>
    </submittedName>
</protein>
<dbReference type="Gene3D" id="3.90.1300.10">
    <property type="entry name" value="Amidase signature (AS) domain"/>
    <property type="match status" value="1"/>
</dbReference>
<name>A0ABQ5ZZX3_9GAMM</name>
<comment type="caution">
    <text evidence="2">The sequence shown here is derived from an EMBL/GenBank/DDBJ whole genome shotgun (WGS) entry which is preliminary data.</text>
</comment>
<dbReference type="Proteomes" id="UP001156682">
    <property type="component" value="Unassembled WGS sequence"/>
</dbReference>
<sequence>MPIFNTQLPQLAQALRSGKITSTQLIEASCANYSASEDQLNAYKTWAGASALETAQHLDSLIKQGYDFGPLMGIPISVKDMFAVPNLPTFAGSALDLGPAWQQPGKLIQALLHQAAVITGKTHTVEFALGGLGVNNHWGTPKNPWSKDQARVPGGSSAGAGVSLCQGSAFLALGTDTAGSVRIPAAMTGAVGLKTTVGRWPTDQIVPLSTSLDTPGILAKNVTDLAYGYTAIESQLSGQEVKVPNLVSCKGLRIGLVENFFWEGASNAVVEEVRRAASQLEAAGAELIPLQVLSCDEVFACFQAGGLSVAELAAFLTNKLPTSYAKLDPVVRTRLEDGAAISVSEYLQRKDLLAQASLTAAQTFEQVDVWLHPTLPITAPSMVEIEQLEDYRRLNMLALRNPSIANLMGLCALSLPVGVDEQGLPIAMQLTAGAQQEVKLLALAQVIERQLGYYPDLPN</sequence>
<gene>
    <name evidence="2" type="ORF">GCM10007878_19980</name>
</gene>
<dbReference type="RefSeq" id="WP_027851247.1">
    <property type="nucleotide sequence ID" value="NZ_BSOR01000035.1"/>
</dbReference>
<organism evidence="2 3">
    <name type="scientific">Marinospirillum insulare</name>
    <dbReference type="NCBI Taxonomy" id="217169"/>
    <lineage>
        <taxon>Bacteria</taxon>
        <taxon>Pseudomonadati</taxon>
        <taxon>Pseudomonadota</taxon>
        <taxon>Gammaproteobacteria</taxon>
        <taxon>Oceanospirillales</taxon>
        <taxon>Oceanospirillaceae</taxon>
        <taxon>Marinospirillum</taxon>
    </lineage>
</organism>
<evidence type="ECO:0000313" key="2">
    <source>
        <dbReference type="EMBL" id="GLR64560.1"/>
    </source>
</evidence>
<proteinExistence type="predicted"/>
<evidence type="ECO:0000313" key="3">
    <source>
        <dbReference type="Proteomes" id="UP001156682"/>
    </source>
</evidence>
<dbReference type="Pfam" id="PF01425">
    <property type="entry name" value="Amidase"/>
    <property type="match status" value="1"/>
</dbReference>
<dbReference type="EMBL" id="BSOR01000035">
    <property type="protein sequence ID" value="GLR64560.1"/>
    <property type="molecule type" value="Genomic_DNA"/>
</dbReference>